<evidence type="ECO:0000313" key="1">
    <source>
        <dbReference type="EMBL" id="CAF4069732.1"/>
    </source>
</evidence>
<dbReference type="EMBL" id="CAJOBG010003564">
    <property type="protein sequence ID" value="CAF4069732.1"/>
    <property type="molecule type" value="Genomic_DNA"/>
</dbReference>
<accession>A0A819SG14</accession>
<gene>
    <name evidence="1" type="ORF">OVN521_LOCUS19122</name>
</gene>
<evidence type="ECO:0000313" key="2">
    <source>
        <dbReference type="Proteomes" id="UP000663866"/>
    </source>
</evidence>
<keyword evidence="2" id="KW-1185">Reference proteome</keyword>
<proteinExistence type="predicted"/>
<name>A0A819SG14_9BILA</name>
<organism evidence="1 2">
    <name type="scientific">Rotaria magnacalcarata</name>
    <dbReference type="NCBI Taxonomy" id="392030"/>
    <lineage>
        <taxon>Eukaryota</taxon>
        <taxon>Metazoa</taxon>
        <taxon>Spiralia</taxon>
        <taxon>Gnathifera</taxon>
        <taxon>Rotifera</taxon>
        <taxon>Eurotatoria</taxon>
        <taxon>Bdelloidea</taxon>
        <taxon>Philodinida</taxon>
        <taxon>Philodinidae</taxon>
        <taxon>Rotaria</taxon>
    </lineage>
</organism>
<protein>
    <submittedName>
        <fullName evidence="1">Uncharacterized protein</fullName>
    </submittedName>
</protein>
<dbReference type="Proteomes" id="UP000663866">
    <property type="component" value="Unassembled WGS sequence"/>
</dbReference>
<sequence length="143" mass="16238">MNNNSANSLMNDKGQIPTNEEFEKVLSSYCMDENPDIDSFLVENSNITGSQKRPLEHDTDLIEANKRSSLSNDIIINDILELKQKYIALQAKVNIDVIIPKHRDMMVILDLDVKQLTECNKKISAATARAVTKLKYPKSHTKY</sequence>
<reference evidence="1" key="1">
    <citation type="submission" date="2021-02" db="EMBL/GenBank/DDBJ databases">
        <authorList>
            <person name="Nowell W R."/>
        </authorList>
    </citation>
    <scope>NUCLEOTIDE SEQUENCE</scope>
</reference>
<dbReference type="AlphaFoldDB" id="A0A819SG14"/>
<comment type="caution">
    <text evidence="1">The sequence shown here is derived from an EMBL/GenBank/DDBJ whole genome shotgun (WGS) entry which is preliminary data.</text>
</comment>